<dbReference type="EMBL" id="DUZY01000005">
    <property type="protein sequence ID" value="DAD39727.1"/>
    <property type="molecule type" value="Genomic_DNA"/>
</dbReference>
<evidence type="ECO:0000256" key="4">
    <source>
        <dbReference type="ARBA" id="ARBA00012723"/>
    </source>
</evidence>
<evidence type="ECO:0000256" key="5">
    <source>
        <dbReference type="ARBA" id="ARBA00022824"/>
    </source>
</evidence>
<dbReference type="AlphaFoldDB" id="A0A822Z4H8"/>
<evidence type="ECO:0000256" key="7">
    <source>
        <dbReference type="ARBA" id="ARBA00023284"/>
    </source>
</evidence>
<gene>
    <name evidence="9" type="ORF">HUJ06_014050</name>
</gene>
<dbReference type="FunFam" id="3.40.30.10:FF:000152">
    <property type="entry name" value="Protein disulfide-isomerase"/>
    <property type="match status" value="1"/>
</dbReference>
<comment type="caution">
    <text evidence="9">The sequence shown here is derived from an EMBL/GenBank/DDBJ whole genome shotgun (WGS) entry which is preliminary data.</text>
</comment>
<dbReference type="Proteomes" id="UP000607653">
    <property type="component" value="Unassembled WGS sequence"/>
</dbReference>
<dbReference type="SUPFAM" id="SSF52833">
    <property type="entry name" value="Thioredoxin-like"/>
    <property type="match status" value="2"/>
</dbReference>
<dbReference type="GO" id="GO:0003756">
    <property type="term" value="F:protein disulfide isomerase activity"/>
    <property type="evidence" value="ECO:0007669"/>
    <property type="project" value="UniProtKB-EC"/>
</dbReference>
<name>A0A822Z4H8_NELNU</name>
<proteinExistence type="inferred from homology"/>
<evidence type="ECO:0000313" key="9">
    <source>
        <dbReference type="EMBL" id="DAD39727.1"/>
    </source>
</evidence>
<dbReference type="InterPro" id="IPR013766">
    <property type="entry name" value="Thioredoxin_domain"/>
</dbReference>
<comment type="similarity">
    <text evidence="3">Belongs to the protein disulfide isomerase family.</text>
</comment>
<comment type="subcellular location">
    <subcellularLocation>
        <location evidence="2">Endoplasmic reticulum lumen</location>
    </subcellularLocation>
</comment>
<protein>
    <recommendedName>
        <fullName evidence="4">protein disulfide-isomerase</fullName>
        <ecNumber evidence="4">5.3.4.1</ecNumber>
    </recommendedName>
</protein>
<dbReference type="PANTHER" id="PTHR18929:SF132">
    <property type="entry name" value="PROTEIN DISULFIDE-ISOMERASE A3"/>
    <property type="match status" value="1"/>
</dbReference>
<keyword evidence="7" id="KW-0676">Redox-active center</keyword>
<evidence type="ECO:0000256" key="6">
    <source>
        <dbReference type="ARBA" id="ARBA00023235"/>
    </source>
</evidence>
<keyword evidence="5" id="KW-0256">Endoplasmic reticulum</keyword>
<evidence type="ECO:0000259" key="8">
    <source>
        <dbReference type="PROSITE" id="PS51352"/>
    </source>
</evidence>
<evidence type="ECO:0000256" key="1">
    <source>
        <dbReference type="ARBA" id="ARBA00001182"/>
    </source>
</evidence>
<dbReference type="InterPro" id="IPR036249">
    <property type="entry name" value="Thioredoxin-like_sf"/>
</dbReference>
<organism evidence="9 10">
    <name type="scientific">Nelumbo nucifera</name>
    <name type="common">Sacred lotus</name>
    <dbReference type="NCBI Taxonomy" id="4432"/>
    <lineage>
        <taxon>Eukaryota</taxon>
        <taxon>Viridiplantae</taxon>
        <taxon>Streptophyta</taxon>
        <taxon>Embryophyta</taxon>
        <taxon>Tracheophyta</taxon>
        <taxon>Spermatophyta</taxon>
        <taxon>Magnoliopsida</taxon>
        <taxon>Proteales</taxon>
        <taxon>Nelumbonaceae</taxon>
        <taxon>Nelumbo</taxon>
    </lineage>
</organism>
<accession>A0A822Z4H8</accession>
<dbReference type="PROSITE" id="PS51352">
    <property type="entry name" value="THIOREDOXIN_2"/>
    <property type="match status" value="1"/>
</dbReference>
<evidence type="ECO:0000313" key="10">
    <source>
        <dbReference type="Proteomes" id="UP000607653"/>
    </source>
</evidence>
<feature type="domain" description="Thioredoxin" evidence="8">
    <location>
        <begin position="120"/>
        <end position="201"/>
    </location>
</feature>
<evidence type="ECO:0000256" key="3">
    <source>
        <dbReference type="ARBA" id="ARBA00006347"/>
    </source>
</evidence>
<dbReference type="Pfam" id="PF00085">
    <property type="entry name" value="Thioredoxin"/>
    <property type="match status" value="1"/>
</dbReference>
<keyword evidence="10" id="KW-1185">Reference proteome</keyword>
<dbReference type="CDD" id="cd02982">
    <property type="entry name" value="PDI_b'_family"/>
    <property type="match status" value="1"/>
</dbReference>
<dbReference type="Pfam" id="PF13848">
    <property type="entry name" value="Thioredoxin_6"/>
    <property type="match status" value="1"/>
</dbReference>
<comment type="catalytic activity">
    <reaction evidence="1">
        <text>Catalyzes the rearrangement of -S-S- bonds in proteins.</text>
        <dbReference type="EC" id="5.3.4.1"/>
    </reaction>
</comment>
<dbReference type="Gene3D" id="3.40.30.10">
    <property type="entry name" value="Glutaredoxin"/>
    <property type="match status" value="2"/>
</dbReference>
<dbReference type="EC" id="5.3.4.1" evidence="4"/>
<dbReference type="PROSITE" id="PS00194">
    <property type="entry name" value="THIOREDOXIN_1"/>
    <property type="match status" value="1"/>
</dbReference>
<keyword evidence="6" id="KW-0413">Isomerase</keyword>
<dbReference type="GO" id="GO:0005788">
    <property type="term" value="C:endoplasmic reticulum lumen"/>
    <property type="evidence" value="ECO:0007669"/>
    <property type="project" value="UniProtKB-SubCell"/>
</dbReference>
<dbReference type="InterPro" id="IPR017937">
    <property type="entry name" value="Thioredoxin_CS"/>
</dbReference>
<sequence length="201" mass="22662">MPIVTLFNKDPSNHPYVIKFFNSPDAKVMLFLNFSTDLVDAFKPKYHDVAKHYKGKGIGFLLGDVEASEGAFQYFGLKNDQVPLIIIQNSDGTKFLKPNLEPDHIAPWLKEYMDGKLKPFKKSEPIPEVNNEPVKVVVADSFDDIVFKSGKNVLVEFYAPWCGHCKKLAPILDEVAVSFQSDADVIIVKLVRFLLCTICTH</sequence>
<dbReference type="PANTHER" id="PTHR18929">
    <property type="entry name" value="PROTEIN DISULFIDE ISOMERASE"/>
    <property type="match status" value="1"/>
</dbReference>
<evidence type="ECO:0000256" key="2">
    <source>
        <dbReference type="ARBA" id="ARBA00004319"/>
    </source>
</evidence>
<reference evidence="9 10" key="1">
    <citation type="journal article" date="2020" name="Mol. Biol. Evol.">
        <title>Distinct Expression and Methylation Patterns for Genes with Different Fates following a Single Whole-Genome Duplication in Flowering Plants.</title>
        <authorList>
            <person name="Shi T."/>
            <person name="Rahmani R.S."/>
            <person name="Gugger P.F."/>
            <person name="Wang M."/>
            <person name="Li H."/>
            <person name="Zhang Y."/>
            <person name="Li Z."/>
            <person name="Wang Q."/>
            <person name="Van de Peer Y."/>
            <person name="Marchal K."/>
            <person name="Chen J."/>
        </authorList>
    </citation>
    <scope>NUCLEOTIDE SEQUENCE [LARGE SCALE GENOMIC DNA]</scope>
    <source>
        <tissue evidence="9">Leaf</tissue>
    </source>
</reference>